<keyword evidence="3" id="KW-1185">Reference proteome</keyword>
<reference evidence="2 3" key="1">
    <citation type="journal article" date="2018" name="Mol. Biol. Evol.">
        <title>Broad Genomic Sampling Reveals a Smut Pathogenic Ancestry of the Fungal Clade Ustilaginomycotina.</title>
        <authorList>
            <person name="Kijpornyongpan T."/>
            <person name="Mondo S.J."/>
            <person name="Barry K."/>
            <person name="Sandor L."/>
            <person name="Lee J."/>
            <person name="Lipzen A."/>
            <person name="Pangilinan J."/>
            <person name="LaButti K."/>
            <person name="Hainaut M."/>
            <person name="Henrissat B."/>
            <person name="Grigoriev I.V."/>
            <person name="Spatafora J.W."/>
            <person name="Aime M.C."/>
        </authorList>
    </citation>
    <scope>NUCLEOTIDE SEQUENCE [LARGE SCALE GENOMIC DNA]</scope>
    <source>
        <strain evidence="2 3">MCA 3882</strain>
    </source>
</reference>
<evidence type="ECO:0000256" key="1">
    <source>
        <dbReference type="SAM" id="MobiDB-lite"/>
    </source>
</evidence>
<dbReference type="InParanoid" id="A0A316V9T5"/>
<sequence>MATSNNEEDVFTTNNKQISPQSPTGSTTLRSIVERLEPSIAGQHAGMQEASLLPELVEVRKTPFGNVRVVSNPKEGNEGQRGEVEALGITITNPHPAFFEQARIACLSGASRFPIKQRTKYGRAELWQDGKIIYRHSRSECTLSIKSNGSNVALFNSFDAPLIDPILFKKLYTLASSWFTRFRQNLTIAQFLIPSNDVFAALVCQVRANGPEPDFEIHFVCHQKLLGLGEDIYVRVSRQRKRLVYNTKVGQQLNKQGEPWAWRYGNIPLHKKSNPSKLGMYKWSLDLSGSQRTPEMLSNHEFFAIQQALKMIEKVDSIFRISFDI</sequence>
<evidence type="ECO:0000313" key="3">
    <source>
        <dbReference type="Proteomes" id="UP000245771"/>
    </source>
</evidence>
<dbReference type="OrthoDB" id="10351888at2759"/>
<name>A0A316V9T5_9BASI</name>
<dbReference type="RefSeq" id="XP_025354120.1">
    <property type="nucleotide sequence ID" value="XM_025497830.1"/>
</dbReference>
<feature type="region of interest" description="Disordered" evidence="1">
    <location>
        <begin position="1"/>
        <end position="26"/>
    </location>
</feature>
<dbReference type="GeneID" id="37019611"/>
<accession>A0A316V9T5</accession>
<protein>
    <submittedName>
        <fullName evidence="2">Uncharacterized protein</fullName>
    </submittedName>
</protein>
<gene>
    <name evidence="2" type="ORF">FA14DRAFT_156500</name>
</gene>
<feature type="compositionally biased region" description="Acidic residues" evidence="1">
    <location>
        <begin position="1"/>
        <end position="10"/>
    </location>
</feature>
<dbReference type="EMBL" id="KZ819604">
    <property type="protein sequence ID" value="PWN33818.1"/>
    <property type="molecule type" value="Genomic_DNA"/>
</dbReference>
<dbReference type="Proteomes" id="UP000245771">
    <property type="component" value="Unassembled WGS sequence"/>
</dbReference>
<evidence type="ECO:0000313" key="2">
    <source>
        <dbReference type="EMBL" id="PWN33818.1"/>
    </source>
</evidence>
<feature type="compositionally biased region" description="Polar residues" evidence="1">
    <location>
        <begin position="11"/>
        <end position="26"/>
    </location>
</feature>
<proteinExistence type="predicted"/>
<organism evidence="2 3">
    <name type="scientific">Meira miltonrushii</name>
    <dbReference type="NCBI Taxonomy" id="1280837"/>
    <lineage>
        <taxon>Eukaryota</taxon>
        <taxon>Fungi</taxon>
        <taxon>Dikarya</taxon>
        <taxon>Basidiomycota</taxon>
        <taxon>Ustilaginomycotina</taxon>
        <taxon>Exobasidiomycetes</taxon>
        <taxon>Exobasidiales</taxon>
        <taxon>Brachybasidiaceae</taxon>
        <taxon>Meira</taxon>
    </lineage>
</organism>
<dbReference type="AlphaFoldDB" id="A0A316V9T5"/>